<name>A0A814CHF6_9BILA</name>
<dbReference type="AlphaFoldDB" id="A0A814CHF6"/>
<keyword evidence="3" id="KW-1185">Reference proteome</keyword>
<reference evidence="1" key="1">
    <citation type="submission" date="2021-02" db="EMBL/GenBank/DDBJ databases">
        <authorList>
            <person name="Nowell W R."/>
        </authorList>
    </citation>
    <scope>NUCLEOTIDE SEQUENCE</scope>
</reference>
<proteinExistence type="predicted"/>
<sequence length="685" mass="80424">MIFTLCYVKGNALDVEKQVERKHLFQNCSSKQDRFRQKRLLDQYRLFDMKESIMKNYTNNGVRDGRDDVVETPITHVVRVPNCIQIDKQRSSIHHEEWKKATLSKQLHVNRQNSSRSITQLKLVTEKFKKSNLSETETSTSIKSNIEEGSQLSLEDKYRSIMINLESRKNNVANDYVLDYDRPVHISELRFNVDSQHSTLISARYSKKIETLPKINIGKQQQQKQILYDNTQLPSIYANRKQFIDETLALSNIKMKQNKMIQLIRIKNTTQQDELSPLDEHSLSKNDRESEEKYQQDLIALQKEDLQSVKEVIDHMRIVTVTPFETISARKAYDWKKTLEKNRIIDTRKEKSVQVSKKVLHKSTDEKDTISHEKKINAGENDNIVNNGDKVTKRLSQEMYENKSEQIPTRKEVTTVIEHFEQITRLQKEYGILDKGKECHLQSKSDKNTNIFQMPDISVIRLVDTQYQNEMKSIKSLQNFNSMYNKQFQYQNHQSQYSLTNPQIPNFSSIEIYIQLKPMMPKPKTYCYKMLIHRPDSNTRNNQFRQNYPQKQNSSCCSQIQQQQNSFKIELASPIAIKHELTPLLPQNSHQTQRQMKQTVDENDRSNCPLSSCLSCYNNNPPSSLLIFKTHSKKYDPKYYKDIQAVTLKYTEDCQLARNRWMSQLTTSPDNPLLYINDGNHSQHN</sequence>
<dbReference type="EMBL" id="CAJNOQ010002175">
    <property type="protein sequence ID" value="CAF0943410.1"/>
    <property type="molecule type" value="Genomic_DNA"/>
</dbReference>
<dbReference type="EMBL" id="CAJOBC010002175">
    <property type="protein sequence ID" value="CAF3719693.1"/>
    <property type="molecule type" value="Genomic_DNA"/>
</dbReference>
<organism evidence="1 3">
    <name type="scientific">Didymodactylos carnosus</name>
    <dbReference type="NCBI Taxonomy" id="1234261"/>
    <lineage>
        <taxon>Eukaryota</taxon>
        <taxon>Metazoa</taxon>
        <taxon>Spiralia</taxon>
        <taxon>Gnathifera</taxon>
        <taxon>Rotifera</taxon>
        <taxon>Eurotatoria</taxon>
        <taxon>Bdelloidea</taxon>
        <taxon>Philodinida</taxon>
        <taxon>Philodinidae</taxon>
        <taxon>Didymodactylos</taxon>
    </lineage>
</organism>
<evidence type="ECO:0000313" key="2">
    <source>
        <dbReference type="EMBL" id="CAF3719693.1"/>
    </source>
</evidence>
<evidence type="ECO:0000313" key="3">
    <source>
        <dbReference type="Proteomes" id="UP000663829"/>
    </source>
</evidence>
<dbReference type="Proteomes" id="UP000663829">
    <property type="component" value="Unassembled WGS sequence"/>
</dbReference>
<comment type="caution">
    <text evidence="1">The sequence shown here is derived from an EMBL/GenBank/DDBJ whole genome shotgun (WGS) entry which is preliminary data.</text>
</comment>
<accession>A0A814CHF6</accession>
<gene>
    <name evidence="1" type="ORF">GPM918_LOCUS10835</name>
    <name evidence="2" type="ORF">SRO942_LOCUS10836</name>
</gene>
<protein>
    <submittedName>
        <fullName evidence="1">Uncharacterized protein</fullName>
    </submittedName>
</protein>
<dbReference type="Proteomes" id="UP000681722">
    <property type="component" value="Unassembled WGS sequence"/>
</dbReference>
<evidence type="ECO:0000313" key="1">
    <source>
        <dbReference type="EMBL" id="CAF0943410.1"/>
    </source>
</evidence>